<dbReference type="EMBL" id="CP042997">
    <property type="protein sequence ID" value="QEH37801.1"/>
    <property type="molecule type" value="Genomic_DNA"/>
</dbReference>
<dbReference type="AlphaFoldDB" id="A0A5B9WCY5"/>
<keyword evidence="2" id="KW-1185">Reference proteome</keyword>
<proteinExistence type="predicted"/>
<dbReference type="Proteomes" id="UP000324233">
    <property type="component" value="Chromosome"/>
</dbReference>
<reference evidence="1 2" key="1">
    <citation type="submission" date="2019-08" db="EMBL/GenBank/DDBJ databases">
        <title>Deep-cultivation of Planctomycetes and their phenomic and genomic characterization uncovers novel biology.</title>
        <authorList>
            <person name="Wiegand S."/>
            <person name="Jogler M."/>
            <person name="Boedeker C."/>
            <person name="Pinto D."/>
            <person name="Vollmers J."/>
            <person name="Rivas-Marin E."/>
            <person name="Kohn T."/>
            <person name="Peeters S.H."/>
            <person name="Heuer A."/>
            <person name="Rast P."/>
            <person name="Oberbeckmann S."/>
            <person name="Bunk B."/>
            <person name="Jeske O."/>
            <person name="Meyerdierks A."/>
            <person name="Storesund J.E."/>
            <person name="Kallscheuer N."/>
            <person name="Luecker S."/>
            <person name="Lage O.M."/>
            <person name="Pohl T."/>
            <person name="Merkel B.J."/>
            <person name="Hornburger P."/>
            <person name="Mueller R.-W."/>
            <person name="Bruemmer F."/>
            <person name="Labrenz M."/>
            <person name="Spormann A.M."/>
            <person name="Op den Camp H."/>
            <person name="Overmann J."/>
            <person name="Amann R."/>
            <person name="Jetten M.S.M."/>
            <person name="Mascher T."/>
            <person name="Medema M.H."/>
            <person name="Devos D.P."/>
            <person name="Kaster A.-K."/>
            <person name="Ovreas L."/>
            <person name="Rohde M."/>
            <person name="Galperin M.Y."/>
            <person name="Jogler C."/>
        </authorList>
    </citation>
    <scope>NUCLEOTIDE SEQUENCE [LARGE SCALE GENOMIC DNA]</scope>
    <source>
        <strain evidence="1 2">OJF2</strain>
    </source>
</reference>
<dbReference type="KEGG" id="agv:OJF2_63920"/>
<protein>
    <recommendedName>
        <fullName evidence="3">Heparinase II/III-like protein</fullName>
    </recommendedName>
</protein>
<accession>A0A5B9WCY5</accession>
<gene>
    <name evidence="1" type="ORF">OJF2_63920</name>
</gene>
<organism evidence="1 2">
    <name type="scientific">Aquisphaera giovannonii</name>
    <dbReference type="NCBI Taxonomy" id="406548"/>
    <lineage>
        <taxon>Bacteria</taxon>
        <taxon>Pseudomonadati</taxon>
        <taxon>Planctomycetota</taxon>
        <taxon>Planctomycetia</taxon>
        <taxon>Isosphaerales</taxon>
        <taxon>Isosphaeraceae</taxon>
        <taxon>Aquisphaera</taxon>
    </lineage>
</organism>
<evidence type="ECO:0000313" key="2">
    <source>
        <dbReference type="Proteomes" id="UP000324233"/>
    </source>
</evidence>
<evidence type="ECO:0000313" key="1">
    <source>
        <dbReference type="EMBL" id="QEH37801.1"/>
    </source>
</evidence>
<name>A0A5B9WCY5_9BACT</name>
<evidence type="ECO:0008006" key="3">
    <source>
        <dbReference type="Google" id="ProtNLM"/>
    </source>
</evidence>
<sequence>MNRGRYVPMKAPQIDASAEVESSLSTAIGAWTERGRPGPLERWLGRHLDEDGTPHRIPHDPSSPILDSLLTARGERPGWPDRIDERLGQIVRCLLRTSRVDLTPATRAAGSADATLARATLVRFAESFPRSAEAQVIAWWVRGVPAPHVPPPLPAWSSARRAMAVLRPGWQKADDLLVVDHRQAGSTTDIGLVGAGVPWLGPSWQAPSSEERATAARPTFWQSTSAADLFEWTFTVGGLRHTRSALLLRGRSLALLADQVEGQPLRAAAPGPAECTIALPEGIQPAPIAGSRGLLLRPSEGRKSAQVLPVALPCADYQTDLGRFAIAPGGRLSMAVAPAGRRCWLPLLVSWDAARHRKTLSWRVLTVSQDSKICGRDVALAVRVSWGREETFVIYRSLAAPASRVFLGHQTGARFLVGTFSTDGDVEPILAVE</sequence>